<dbReference type="AlphaFoldDB" id="A0A645DKN5"/>
<organism evidence="2">
    <name type="scientific">bioreactor metagenome</name>
    <dbReference type="NCBI Taxonomy" id="1076179"/>
    <lineage>
        <taxon>unclassified sequences</taxon>
        <taxon>metagenomes</taxon>
        <taxon>ecological metagenomes</taxon>
    </lineage>
</organism>
<sequence length="384" mass="43270">MAALIELRKKFKEDATDLETQLTDKLISEADRRYKLLQNSKDQIIKGIKTGKGKHREEIIKEDLWSPQRWAEQVDFLKLQYKQGIIKEEEYQKKLAEIREKFIGNFKNEFQDFFANLYDIELEKLNNFLIRYAKELGIVATMVANINGTIDNFNKAEEMAVERKYDKMIKAAGNNSQRVQQLEEEKEKKLHAIRAKYADKQFIITVANVIASTAVAAMEAFKAMAGIPVVGPVLGGIAAAAALAFGASQIAVAKQQRDAAKEGYYDGGYTDKGDDRDEAGVVHKNEFVNTAEAVRNPHVKKFLDVFDVAQKDGSIRMLNTTQILERARLGVSDQLRAVSPGSYRKADDQVNVILNRLTASVDRFTEKLDEPIESFTVISGPQLE</sequence>
<proteinExistence type="predicted"/>
<evidence type="ECO:0000256" key="1">
    <source>
        <dbReference type="SAM" id="Phobius"/>
    </source>
</evidence>
<feature type="transmembrane region" description="Helical" evidence="1">
    <location>
        <begin position="227"/>
        <end position="247"/>
    </location>
</feature>
<reference evidence="2" key="1">
    <citation type="submission" date="2019-08" db="EMBL/GenBank/DDBJ databases">
        <authorList>
            <person name="Kucharzyk K."/>
            <person name="Murdoch R.W."/>
            <person name="Higgins S."/>
            <person name="Loffler F."/>
        </authorList>
    </citation>
    <scope>NUCLEOTIDE SEQUENCE</scope>
</reference>
<keyword evidence="1" id="KW-0472">Membrane</keyword>
<protein>
    <submittedName>
        <fullName evidence="2">Uncharacterized protein</fullName>
    </submittedName>
</protein>
<gene>
    <name evidence="2" type="ORF">SDC9_136952</name>
</gene>
<name>A0A645DKN5_9ZZZZ</name>
<comment type="caution">
    <text evidence="2">The sequence shown here is derived from an EMBL/GenBank/DDBJ whole genome shotgun (WGS) entry which is preliminary data.</text>
</comment>
<keyword evidence="1" id="KW-0812">Transmembrane</keyword>
<keyword evidence="1" id="KW-1133">Transmembrane helix</keyword>
<evidence type="ECO:0000313" key="2">
    <source>
        <dbReference type="EMBL" id="MPM89837.1"/>
    </source>
</evidence>
<accession>A0A645DKN5</accession>
<feature type="transmembrane region" description="Helical" evidence="1">
    <location>
        <begin position="202"/>
        <end position="221"/>
    </location>
</feature>
<dbReference type="EMBL" id="VSSQ01037206">
    <property type="protein sequence ID" value="MPM89837.1"/>
    <property type="molecule type" value="Genomic_DNA"/>
</dbReference>